<comment type="caution">
    <text evidence="3">The sequence shown here is derived from an EMBL/GenBank/DDBJ whole genome shotgun (WGS) entry which is preliminary data.</text>
</comment>
<protein>
    <submittedName>
        <fullName evidence="3">Outer membrane beta-barrel protein</fullName>
    </submittedName>
</protein>
<dbReference type="EMBL" id="JAFMNX010000002">
    <property type="protein sequence ID" value="MBS9721022.1"/>
    <property type="molecule type" value="Genomic_DNA"/>
</dbReference>
<name>A0ABS5RXI3_9HYPH</name>
<feature type="compositionally biased region" description="Low complexity" evidence="1">
    <location>
        <begin position="80"/>
        <end position="94"/>
    </location>
</feature>
<evidence type="ECO:0000256" key="2">
    <source>
        <dbReference type="SAM" id="SignalP"/>
    </source>
</evidence>
<evidence type="ECO:0000256" key="1">
    <source>
        <dbReference type="SAM" id="MobiDB-lite"/>
    </source>
</evidence>
<dbReference type="InterPro" id="IPR018759">
    <property type="entry name" value="BBP2_2"/>
</dbReference>
<sequence>MSQALTLKHIKARRRRALVLASFTAISTMSLAAPAFAQSTGLRTGTPANTAGTSTATRTALEEIAQAPVYQPTSEGALPDDSQSSSDNSANSTSIFDDTGPSDPFANTAPDLRTTPASPAGAADPALPSGSLTGRAATAVTAQTPEGTSGEAITALPAERQGRFNTDALDTLDTLGRSERAAAIEARRRTFEETPFAAVGLRAGTFLLFPTLEQGITATNNADSSTNGDSAVLSETTLRLNANSDWARHSAYLSGFGTYRKTISGDEVETVYGGLNSGLQLDLANAYTLNATANYLVTPESATSPVQIEGTLDEPIRQSIDGSLGLSKNFGPLQLTGTGRIERDIYGDADLSTGGTISQKDRNSTLAAFVLRTGWELSPALTPFVEAEIGKRFYDNKLDSAGYRRSGVRSGIRGGLEIDIAEKWAGELSAGWIAESFDDDRLRTLSGATFDADLTWSPMRGTTVVLNGNTTVEATTSPGDSGSILYSAALSATRELRANLTGNASIGLGIRDFKDLDSRELIWNTEASLTYWFNRYAGLTGRVRYEQIDSDLAFRDMDATSVFLGIKLQR</sequence>
<dbReference type="Proteomes" id="UP001297272">
    <property type="component" value="Unassembled WGS sequence"/>
</dbReference>
<gene>
    <name evidence="3" type="ORF">JYU29_10030</name>
</gene>
<keyword evidence="4" id="KW-1185">Reference proteome</keyword>
<evidence type="ECO:0000313" key="4">
    <source>
        <dbReference type="Proteomes" id="UP001297272"/>
    </source>
</evidence>
<feature type="region of interest" description="Disordered" evidence="1">
    <location>
        <begin position="72"/>
        <end position="150"/>
    </location>
</feature>
<feature type="chain" id="PRO_5045524604" evidence="2">
    <location>
        <begin position="33"/>
        <end position="570"/>
    </location>
</feature>
<dbReference type="RefSeq" id="WP_213984660.1">
    <property type="nucleotide sequence ID" value="NZ_JAFMNX010000002.1"/>
</dbReference>
<evidence type="ECO:0000313" key="3">
    <source>
        <dbReference type="EMBL" id="MBS9721022.1"/>
    </source>
</evidence>
<organism evidence="3 4">
    <name type="scientific">Tianweitania aestuarii</name>
    <dbReference type="NCBI Taxonomy" id="2814886"/>
    <lineage>
        <taxon>Bacteria</taxon>
        <taxon>Pseudomonadati</taxon>
        <taxon>Pseudomonadota</taxon>
        <taxon>Alphaproteobacteria</taxon>
        <taxon>Hyphomicrobiales</taxon>
        <taxon>Phyllobacteriaceae</taxon>
        <taxon>Tianweitania</taxon>
    </lineage>
</organism>
<proteinExistence type="predicted"/>
<feature type="signal peptide" evidence="2">
    <location>
        <begin position="1"/>
        <end position="32"/>
    </location>
</feature>
<keyword evidence="2" id="KW-0732">Signal</keyword>
<accession>A0ABS5RXI3</accession>
<reference evidence="3 4" key="1">
    <citation type="submission" date="2021-03" db="EMBL/GenBank/DDBJ databases">
        <title>Tianweitania aestuarii sp. nov., isolated from a tidal flat.</title>
        <authorList>
            <person name="Park S."/>
            <person name="Yoon J.-H."/>
        </authorList>
    </citation>
    <scope>NUCLEOTIDE SEQUENCE [LARGE SCALE GENOMIC DNA]</scope>
    <source>
        <strain evidence="3 4">BSSL-BM11</strain>
    </source>
</reference>
<dbReference type="Pfam" id="PF10082">
    <property type="entry name" value="BBP2_2"/>
    <property type="match status" value="1"/>
</dbReference>